<evidence type="ECO:0000256" key="5">
    <source>
        <dbReference type="ARBA" id="ARBA00022723"/>
    </source>
</evidence>
<evidence type="ECO:0000256" key="1">
    <source>
        <dbReference type="ARBA" id="ARBA00001968"/>
    </source>
</evidence>
<dbReference type="OrthoDB" id="6627079at2759"/>
<protein>
    <recommendedName>
        <fullName evidence="12">DDE Tnp4 domain-containing protein</fullName>
    </recommendedName>
</protein>
<dbReference type="OMA" id="WLMAPYS"/>
<dbReference type="InterPro" id="IPR027806">
    <property type="entry name" value="HARBI1_dom"/>
</dbReference>
<comment type="similarity">
    <text evidence="3">Belongs to the HARBI1 family.</text>
</comment>
<dbReference type="Pfam" id="PF13359">
    <property type="entry name" value="DDE_Tnp_4"/>
    <property type="match status" value="1"/>
</dbReference>
<dbReference type="AlphaFoldDB" id="A0A7R8UDM4"/>
<organism evidence="10 11">
    <name type="scientific">Hermetia illucens</name>
    <name type="common">Black soldier fly</name>
    <dbReference type="NCBI Taxonomy" id="343691"/>
    <lineage>
        <taxon>Eukaryota</taxon>
        <taxon>Metazoa</taxon>
        <taxon>Ecdysozoa</taxon>
        <taxon>Arthropoda</taxon>
        <taxon>Hexapoda</taxon>
        <taxon>Insecta</taxon>
        <taxon>Pterygota</taxon>
        <taxon>Neoptera</taxon>
        <taxon>Endopterygota</taxon>
        <taxon>Diptera</taxon>
        <taxon>Brachycera</taxon>
        <taxon>Stratiomyomorpha</taxon>
        <taxon>Stratiomyidae</taxon>
        <taxon>Hermetiinae</taxon>
        <taxon>Hermetia</taxon>
    </lineage>
</organism>
<dbReference type="GO" id="GO:0046872">
    <property type="term" value="F:metal ion binding"/>
    <property type="evidence" value="ECO:0007669"/>
    <property type="project" value="UniProtKB-KW"/>
</dbReference>
<dbReference type="InParanoid" id="A0A7R8UDM4"/>
<evidence type="ECO:0000256" key="2">
    <source>
        <dbReference type="ARBA" id="ARBA00004123"/>
    </source>
</evidence>
<comment type="subcellular location">
    <subcellularLocation>
        <location evidence="2">Nucleus</location>
    </subcellularLocation>
</comment>
<dbReference type="InterPro" id="IPR058353">
    <property type="entry name" value="DUF8040"/>
</dbReference>
<dbReference type="Pfam" id="PF26138">
    <property type="entry name" value="DUF8040"/>
    <property type="match status" value="1"/>
</dbReference>
<evidence type="ECO:0008006" key="12">
    <source>
        <dbReference type="Google" id="ProtNLM"/>
    </source>
</evidence>
<evidence type="ECO:0000259" key="9">
    <source>
        <dbReference type="Pfam" id="PF26138"/>
    </source>
</evidence>
<dbReference type="GO" id="GO:0016787">
    <property type="term" value="F:hydrolase activity"/>
    <property type="evidence" value="ECO:0007669"/>
    <property type="project" value="UniProtKB-KW"/>
</dbReference>
<dbReference type="InterPro" id="IPR045249">
    <property type="entry name" value="HARBI1-like"/>
</dbReference>
<feature type="domain" description="DUF8040" evidence="9">
    <location>
        <begin position="95"/>
        <end position="176"/>
    </location>
</feature>
<reference evidence="10 11" key="1">
    <citation type="submission" date="2020-11" db="EMBL/GenBank/DDBJ databases">
        <authorList>
            <person name="Wallbank WR R."/>
            <person name="Pardo Diaz C."/>
            <person name="Kozak K."/>
            <person name="Martin S."/>
            <person name="Jiggins C."/>
            <person name="Moest M."/>
            <person name="Warren A I."/>
            <person name="Generalovic N T."/>
            <person name="Byers J.R.P. K."/>
            <person name="Montejo-Kovacevich G."/>
            <person name="Yen C E."/>
        </authorList>
    </citation>
    <scope>NUCLEOTIDE SEQUENCE [LARGE SCALE GENOMIC DNA]</scope>
</reference>
<proteinExistence type="inferred from homology"/>
<accession>A0A7R8UDM4</accession>
<feature type="domain" description="DDE Tnp4" evidence="8">
    <location>
        <begin position="224"/>
        <end position="376"/>
    </location>
</feature>
<keyword evidence="4" id="KW-0540">Nuclease</keyword>
<evidence type="ECO:0000259" key="8">
    <source>
        <dbReference type="Pfam" id="PF13359"/>
    </source>
</evidence>
<keyword evidence="11" id="KW-1185">Reference proteome</keyword>
<comment type="cofactor">
    <cofactor evidence="1">
        <name>a divalent metal cation</name>
        <dbReference type="ChEBI" id="CHEBI:60240"/>
    </cofactor>
</comment>
<dbReference type="Proteomes" id="UP000594454">
    <property type="component" value="Chromosome 1"/>
</dbReference>
<evidence type="ECO:0000256" key="6">
    <source>
        <dbReference type="ARBA" id="ARBA00022801"/>
    </source>
</evidence>
<keyword evidence="5" id="KW-0479">Metal-binding</keyword>
<evidence type="ECO:0000256" key="3">
    <source>
        <dbReference type="ARBA" id="ARBA00006958"/>
    </source>
</evidence>
<name>A0A7R8UDM4_HERIL</name>
<dbReference type="PANTHER" id="PTHR22930">
    <property type="match status" value="1"/>
</dbReference>
<sequence length="435" mass="49925">MERRTFVRRYLKFISQYKKLEEEKKKCLKQYFDNQTVIQVHSANIIRSMNSVLNVDMLGHFKFSEELIINRPVQRQIWKINRRGSFWEVEVPMFTEEEFKQQFRMSRRSFEKLCTELSFLTREDTNKRKAIPLDKRIAIALSTLGRCHSYKTVSNLFGVGRTTVGELVTQFTTAVCEVMQDQYINAYPPTPEKIEEILGGFQQLGLPQCYGVLGVNHIEISPNRSDSADYLNSEGWHSVILLAAVDHSGKFTFTHVGSKGKTPSNDIFESSTLKAIHKSDELFAEHNKLLDGSKVPIFLVGSSAFGLTEHVMKPYPENDELSENARILNDVLFECQKIAAAAFKYLKSRFAMIGLGLEVHENNCNTIIKACCVLHNFLVEENDYVWDSWLTDLDEQVNRKANIQPEEIVEFNADAKEGIEIRESLTKIINEHCSS</sequence>
<evidence type="ECO:0000313" key="10">
    <source>
        <dbReference type="EMBL" id="CAD7078792.1"/>
    </source>
</evidence>
<keyword evidence="7" id="KW-0539">Nucleus</keyword>
<dbReference type="GO" id="GO:0004518">
    <property type="term" value="F:nuclease activity"/>
    <property type="evidence" value="ECO:0007669"/>
    <property type="project" value="UniProtKB-KW"/>
</dbReference>
<evidence type="ECO:0000256" key="4">
    <source>
        <dbReference type="ARBA" id="ARBA00022722"/>
    </source>
</evidence>
<dbReference type="EMBL" id="LR899009">
    <property type="protein sequence ID" value="CAD7078792.1"/>
    <property type="molecule type" value="Genomic_DNA"/>
</dbReference>
<gene>
    <name evidence="10" type="ORF">HERILL_LOCUS2043</name>
</gene>
<evidence type="ECO:0000313" key="11">
    <source>
        <dbReference type="Proteomes" id="UP000594454"/>
    </source>
</evidence>
<evidence type="ECO:0000256" key="7">
    <source>
        <dbReference type="ARBA" id="ARBA00023242"/>
    </source>
</evidence>
<dbReference type="PANTHER" id="PTHR22930:SF85">
    <property type="entry name" value="GH03217P-RELATED"/>
    <property type="match status" value="1"/>
</dbReference>
<keyword evidence="6" id="KW-0378">Hydrolase</keyword>
<dbReference type="GO" id="GO:0005634">
    <property type="term" value="C:nucleus"/>
    <property type="evidence" value="ECO:0007669"/>
    <property type="project" value="UniProtKB-SubCell"/>
</dbReference>